<organism evidence="2 3">
    <name type="scientific">Gymnopilus dilepis</name>
    <dbReference type="NCBI Taxonomy" id="231916"/>
    <lineage>
        <taxon>Eukaryota</taxon>
        <taxon>Fungi</taxon>
        <taxon>Dikarya</taxon>
        <taxon>Basidiomycota</taxon>
        <taxon>Agaricomycotina</taxon>
        <taxon>Agaricomycetes</taxon>
        <taxon>Agaricomycetidae</taxon>
        <taxon>Agaricales</taxon>
        <taxon>Agaricineae</taxon>
        <taxon>Hymenogastraceae</taxon>
        <taxon>Gymnopilus</taxon>
    </lineage>
</organism>
<name>A0A409YNW2_9AGAR</name>
<feature type="domain" description="Reverse transcriptase" evidence="1">
    <location>
        <begin position="221"/>
        <end position="412"/>
    </location>
</feature>
<keyword evidence="3" id="KW-1185">Reference proteome</keyword>
<evidence type="ECO:0000259" key="1">
    <source>
        <dbReference type="Pfam" id="PF00078"/>
    </source>
</evidence>
<dbReference type="Pfam" id="PF00078">
    <property type="entry name" value="RVT_1"/>
    <property type="match status" value="1"/>
</dbReference>
<gene>
    <name evidence="2" type="ORF">CVT26_012883</name>
</gene>
<dbReference type="Proteomes" id="UP000284706">
    <property type="component" value="Unassembled WGS sequence"/>
</dbReference>
<reference evidence="2 3" key="1">
    <citation type="journal article" date="2018" name="Evol. Lett.">
        <title>Horizontal gene cluster transfer increased hallucinogenic mushroom diversity.</title>
        <authorList>
            <person name="Reynolds H.T."/>
            <person name="Vijayakumar V."/>
            <person name="Gluck-Thaler E."/>
            <person name="Korotkin H.B."/>
            <person name="Matheny P.B."/>
            <person name="Slot J.C."/>
        </authorList>
    </citation>
    <scope>NUCLEOTIDE SEQUENCE [LARGE SCALE GENOMIC DNA]</scope>
    <source>
        <strain evidence="2 3">SRW20</strain>
    </source>
</reference>
<dbReference type="InParanoid" id="A0A409YNW2"/>
<dbReference type="OrthoDB" id="3055780at2759"/>
<proteinExistence type="predicted"/>
<feature type="non-terminal residue" evidence="2">
    <location>
        <position position="419"/>
    </location>
</feature>
<evidence type="ECO:0000313" key="3">
    <source>
        <dbReference type="Proteomes" id="UP000284706"/>
    </source>
</evidence>
<protein>
    <recommendedName>
        <fullName evidence="1">Reverse transcriptase domain-containing protein</fullName>
    </recommendedName>
</protein>
<dbReference type="AlphaFoldDB" id="A0A409YNW2"/>
<sequence length="419" mass="47583">MWNNRRAIVECSAGGTLWPIIRNWTDPKPRGLAVSLDELRVVFEARMNPPRELPCSFDKGLFALHQLTANAIPLSTTDISPNQDFSRPFTSEELDWVKRHIRAHSLHSSKGADGIGYARCLDIESALLADLFNLCVTRLDAPNVWLTTLLIGILKKGRPASDPESYRLIALECCLLKIMTLLIDRRLRAWMDSQGVLPDSQNGFRPGYRTSNCKGRPASDPESYRLIALECCLLKIMTLLIDRRLRAWMDSQGVLPDSQNGFRPGYRTSNCVLVLRNAIERCRADNDILYTAFMDLTNAFPSTNLSTLWLQLFQSGARGPLVDWLRMIYARMQYVVSVGGSSDECSERFRALWGILAGDSASPGLFDFYMADFRPPPHEMDVFLAGRRISNVEFADDVLFMRRNYPCVLQSLIDWMHYD</sequence>
<dbReference type="PANTHER" id="PTHR19446">
    <property type="entry name" value="REVERSE TRANSCRIPTASES"/>
    <property type="match status" value="1"/>
</dbReference>
<evidence type="ECO:0000313" key="2">
    <source>
        <dbReference type="EMBL" id="PPR04751.1"/>
    </source>
</evidence>
<comment type="caution">
    <text evidence="2">The sequence shown here is derived from an EMBL/GenBank/DDBJ whole genome shotgun (WGS) entry which is preliminary data.</text>
</comment>
<dbReference type="EMBL" id="NHYE01000574">
    <property type="protein sequence ID" value="PPR04751.1"/>
    <property type="molecule type" value="Genomic_DNA"/>
</dbReference>
<dbReference type="InterPro" id="IPR000477">
    <property type="entry name" value="RT_dom"/>
</dbReference>
<dbReference type="STRING" id="231916.A0A409YNW2"/>
<accession>A0A409YNW2</accession>